<keyword evidence="2" id="KW-1185">Reference proteome</keyword>
<evidence type="ECO:0008006" key="3">
    <source>
        <dbReference type="Google" id="ProtNLM"/>
    </source>
</evidence>
<dbReference type="GO" id="GO:0000209">
    <property type="term" value="P:protein polyubiquitination"/>
    <property type="evidence" value="ECO:0007669"/>
    <property type="project" value="TreeGrafter"/>
</dbReference>
<protein>
    <recommendedName>
        <fullName evidence="3">Peroxin-7</fullName>
    </recommendedName>
</protein>
<accession>A0A8C7H5G1</accession>
<proteinExistence type="predicted"/>
<dbReference type="PANTHER" id="PTHR46202:SF1">
    <property type="entry name" value="DNA EXCISION REPAIR PROTEIN ERCC-8"/>
    <property type="match status" value="1"/>
</dbReference>
<dbReference type="InterPro" id="IPR042238">
    <property type="entry name" value="Rad28/ERCC8/Ckn1/ATCSA-1"/>
</dbReference>
<dbReference type="InterPro" id="IPR036322">
    <property type="entry name" value="WD40_repeat_dom_sf"/>
</dbReference>
<evidence type="ECO:0000313" key="2">
    <source>
        <dbReference type="Proteomes" id="UP000694557"/>
    </source>
</evidence>
<organism evidence="1 2">
    <name type="scientific">Oncorhynchus kisutch</name>
    <name type="common">Coho salmon</name>
    <name type="synonym">Salmo kisutch</name>
    <dbReference type="NCBI Taxonomy" id="8019"/>
    <lineage>
        <taxon>Eukaryota</taxon>
        <taxon>Metazoa</taxon>
        <taxon>Chordata</taxon>
        <taxon>Craniata</taxon>
        <taxon>Vertebrata</taxon>
        <taxon>Euteleostomi</taxon>
        <taxon>Actinopterygii</taxon>
        <taxon>Neopterygii</taxon>
        <taxon>Teleostei</taxon>
        <taxon>Protacanthopterygii</taxon>
        <taxon>Salmoniformes</taxon>
        <taxon>Salmonidae</taxon>
        <taxon>Salmoninae</taxon>
        <taxon>Oncorhynchus</taxon>
    </lineage>
</organism>
<dbReference type="PANTHER" id="PTHR46202">
    <property type="entry name" value="DNA EXCISION REPAIR PROTEIN ERCC-8"/>
    <property type="match status" value="1"/>
</dbReference>
<reference evidence="1" key="1">
    <citation type="submission" date="2025-08" db="UniProtKB">
        <authorList>
            <consortium name="Ensembl"/>
        </authorList>
    </citation>
    <scope>IDENTIFICATION</scope>
</reference>
<dbReference type="GO" id="GO:0000109">
    <property type="term" value="C:nucleotide-excision repair complex"/>
    <property type="evidence" value="ECO:0007669"/>
    <property type="project" value="TreeGrafter"/>
</dbReference>
<dbReference type="Ensembl" id="ENSOKIT00005054181.1">
    <property type="protein sequence ID" value="ENSOKIP00005051286.1"/>
    <property type="gene ID" value="ENSOKIG00005021632.1"/>
</dbReference>
<dbReference type="GO" id="GO:0043161">
    <property type="term" value="P:proteasome-mediated ubiquitin-dependent protein catabolic process"/>
    <property type="evidence" value="ECO:0007669"/>
    <property type="project" value="TreeGrafter"/>
</dbReference>
<dbReference type="GeneTree" id="ENSGT01030000236259"/>
<dbReference type="GO" id="GO:0031464">
    <property type="term" value="C:Cul4A-RING E3 ubiquitin ligase complex"/>
    <property type="evidence" value="ECO:0007669"/>
    <property type="project" value="TreeGrafter"/>
</dbReference>
<dbReference type="Gene3D" id="2.130.10.10">
    <property type="entry name" value="YVTN repeat-like/Quinoprotein amine dehydrogenase"/>
    <property type="match status" value="1"/>
</dbReference>
<name>A0A8C7H5G1_ONCKI</name>
<dbReference type="GO" id="GO:0006283">
    <property type="term" value="P:transcription-coupled nucleotide-excision repair"/>
    <property type="evidence" value="ECO:0007669"/>
    <property type="project" value="InterPro"/>
</dbReference>
<dbReference type="AlphaFoldDB" id="A0A8C7H5G1"/>
<evidence type="ECO:0000313" key="1">
    <source>
        <dbReference type="Ensembl" id="ENSOKIP00005051286.1"/>
    </source>
</evidence>
<sequence length="203" mass="23517">MLGFLTARQAGLDDTLCLRRAVNDEGGSWPNYHPIRTLFHCFFDGFPFIRGFEGCFMLSRGADGVIVVFDLDNKSRKPQYPCKAVCTVDSCVSSRYVHRFSVQWYPYNTGIIISSSFDKTMKAWDTDSKRYTYSGENKYLIHLGTKDQKVLHGVLSVRWSPRYEHILATMWKQIVRFSIHNPDYNKWLPKENPNLAKRALFLG</sequence>
<reference evidence="1" key="2">
    <citation type="submission" date="2025-09" db="UniProtKB">
        <authorList>
            <consortium name="Ensembl"/>
        </authorList>
    </citation>
    <scope>IDENTIFICATION</scope>
</reference>
<dbReference type="Proteomes" id="UP000694557">
    <property type="component" value="Unassembled WGS sequence"/>
</dbReference>
<dbReference type="InterPro" id="IPR015943">
    <property type="entry name" value="WD40/YVTN_repeat-like_dom_sf"/>
</dbReference>
<dbReference type="SUPFAM" id="SSF50978">
    <property type="entry name" value="WD40 repeat-like"/>
    <property type="match status" value="1"/>
</dbReference>